<evidence type="ECO:0000256" key="7">
    <source>
        <dbReference type="ARBA" id="ARBA00023242"/>
    </source>
</evidence>
<reference evidence="9" key="2">
    <citation type="submission" date="2020-11" db="EMBL/GenBank/DDBJ databases">
        <authorList>
            <person name="McCartney M.A."/>
            <person name="Auch B."/>
            <person name="Kono T."/>
            <person name="Mallez S."/>
            <person name="Becker A."/>
            <person name="Gohl D.M."/>
            <person name="Silverstein K.A.T."/>
            <person name="Koren S."/>
            <person name="Bechman K.B."/>
            <person name="Herman A."/>
            <person name="Abrahante J.E."/>
            <person name="Garbe J."/>
        </authorList>
    </citation>
    <scope>NUCLEOTIDE SEQUENCE</scope>
    <source>
        <strain evidence="9">Duluth1</strain>
        <tissue evidence="9">Whole animal</tissue>
    </source>
</reference>
<feature type="compositionally biased region" description="Polar residues" evidence="8">
    <location>
        <begin position="59"/>
        <end position="70"/>
    </location>
</feature>
<keyword evidence="6" id="KW-0804">Transcription</keyword>
<dbReference type="GO" id="GO:0005737">
    <property type="term" value="C:cytoplasm"/>
    <property type="evidence" value="ECO:0007669"/>
    <property type="project" value="InterPro"/>
</dbReference>
<keyword evidence="10" id="KW-1185">Reference proteome</keyword>
<comment type="subcellular location">
    <subcellularLocation>
        <location evidence="1">Nucleus</location>
    </subcellularLocation>
</comment>
<evidence type="ECO:0000256" key="5">
    <source>
        <dbReference type="ARBA" id="ARBA00023054"/>
    </source>
</evidence>
<feature type="compositionally biased region" description="Basic residues" evidence="8">
    <location>
        <begin position="76"/>
        <end position="94"/>
    </location>
</feature>
<sequence>MTKIMEEQNLEVDRQRDDEKMTLNDNNNRDAETPEVGESKMLNEECKEADAKIIDKENTAGNGDSPTSDSDNNEGRKKRKRRRRQKGGKNHRRWKPYDKMSWTEKQALEEKETRRATLKREEAFASGHPVAPYNTTQFLMDDHCKNEAISPDLHRHNSNDSKASNSSDTSSDFYEDDENDGFQEKNFMDTFNDFRMQDLMNKTKEDLVRDYVQLEMKLEQIENQHKSEDLSKSGSESDFADDSMEMKQEEADTNKMVDFSEYEKLKAENSKLKMQNKSLLDILESSFPKHVQELN</sequence>
<dbReference type="Gene3D" id="6.10.250.2910">
    <property type="match status" value="1"/>
</dbReference>
<protein>
    <submittedName>
        <fullName evidence="9">Uncharacterized protein</fullName>
    </submittedName>
</protein>
<feature type="region of interest" description="Disordered" evidence="8">
    <location>
        <begin position="222"/>
        <end position="258"/>
    </location>
</feature>
<dbReference type="PANTHER" id="PTHR13469:SF8">
    <property type="entry name" value="HEXIM P-TEFB COMPLEX SUBUNIT 1"/>
    <property type="match status" value="1"/>
</dbReference>
<dbReference type="Proteomes" id="UP000828390">
    <property type="component" value="Unassembled WGS sequence"/>
</dbReference>
<feature type="compositionally biased region" description="Basic and acidic residues" evidence="8">
    <location>
        <begin position="149"/>
        <end position="159"/>
    </location>
</feature>
<dbReference type="GO" id="GO:0000122">
    <property type="term" value="P:negative regulation of transcription by RNA polymerase II"/>
    <property type="evidence" value="ECO:0007669"/>
    <property type="project" value="InterPro"/>
</dbReference>
<reference evidence="9" key="1">
    <citation type="journal article" date="2019" name="bioRxiv">
        <title>The Genome of the Zebra Mussel, Dreissena polymorpha: A Resource for Invasive Species Research.</title>
        <authorList>
            <person name="McCartney M.A."/>
            <person name="Auch B."/>
            <person name="Kono T."/>
            <person name="Mallez S."/>
            <person name="Zhang Y."/>
            <person name="Obille A."/>
            <person name="Becker A."/>
            <person name="Abrahante J.E."/>
            <person name="Garbe J."/>
            <person name="Badalamenti J.P."/>
            <person name="Herman A."/>
            <person name="Mangelson H."/>
            <person name="Liachko I."/>
            <person name="Sullivan S."/>
            <person name="Sone E.D."/>
            <person name="Koren S."/>
            <person name="Silverstein K.A.T."/>
            <person name="Beckman K.B."/>
            <person name="Gohl D.M."/>
        </authorList>
    </citation>
    <scope>NUCLEOTIDE SEQUENCE</scope>
    <source>
        <strain evidence="9">Duluth1</strain>
        <tissue evidence="9">Whole animal</tissue>
    </source>
</reference>
<feature type="region of interest" description="Disordered" evidence="8">
    <location>
        <begin position="149"/>
        <end position="185"/>
    </location>
</feature>
<accession>A0A9D4CSC6</accession>
<dbReference type="InterPro" id="IPR024872">
    <property type="entry name" value="HEXIM"/>
</dbReference>
<feature type="region of interest" description="Disordered" evidence="8">
    <location>
        <begin position="1"/>
        <end position="132"/>
    </location>
</feature>
<dbReference type="OrthoDB" id="10058500at2759"/>
<comment type="caution">
    <text evidence="9">The sequence shown here is derived from an EMBL/GenBank/DDBJ whole genome shotgun (WGS) entry which is preliminary data.</text>
</comment>
<evidence type="ECO:0000256" key="6">
    <source>
        <dbReference type="ARBA" id="ARBA00023163"/>
    </source>
</evidence>
<feature type="compositionally biased region" description="Basic and acidic residues" evidence="8">
    <location>
        <begin position="244"/>
        <end position="255"/>
    </location>
</feature>
<evidence type="ECO:0000256" key="3">
    <source>
        <dbReference type="ARBA" id="ARBA00022491"/>
    </source>
</evidence>
<dbReference type="GO" id="GO:0004861">
    <property type="term" value="F:cyclin-dependent protein serine/threonine kinase inhibitor activity"/>
    <property type="evidence" value="ECO:0007669"/>
    <property type="project" value="InterPro"/>
</dbReference>
<dbReference type="EMBL" id="JAIWYP010000012">
    <property type="protein sequence ID" value="KAH3730789.1"/>
    <property type="molecule type" value="Genomic_DNA"/>
</dbReference>
<proteinExistence type="inferred from homology"/>
<dbReference type="GO" id="GO:0097322">
    <property type="term" value="F:7SK snRNA binding"/>
    <property type="evidence" value="ECO:0007669"/>
    <property type="project" value="TreeGrafter"/>
</dbReference>
<evidence type="ECO:0000256" key="8">
    <source>
        <dbReference type="SAM" id="MobiDB-lite"/>
    </source>
</evidence>
<dbReference type="AlphaFoldDB" id="A0A9D4CSC6"/>
<keyword evidence="4" id="KW-0805">Transcription regulation</keyword>
<dbReference type="PRINTS" id="PR02094">
    <property type="entry name" value="HEXIMFAMILY"/>
</dbReference>
<organism evidence="9 10">
    <name type="scientific">Dreissena polymorpha</name>
    <name type="common">Zebra mussel</name>
    <name type="synonym">Mytilus polymorpha</name>
    <dbReference type="NCBI Taxonomy" id="45954"/>
    <lineage>
        <taxon>Eukaryota</taxon>
        <taxon>Metazoa</taxon>
        <taxon>Spiralia</taxon>
        <taxon>Lophotrochozoa</taxon>
        <taxon>Mollusca</taxon>
        <taxon>Bivalvia</taxon>
        <taxon>Autobranchia</taxon>
        <taxon>Heteroconchia</taxon>
        <taxon>Euheterodonta</taxon>
        <taxon>Imparidentia</taxon>
        <taxon>Neoheterodontei</taxon>
        <taxon>Myida</taxon>
        <taxon>Dreissenoidea</taxon>
        <taxon>Dreissenidae</taxon>
        <taxon>Dreissena</taxon>
    </lineage>
</organism>
<feature type="compositionally biased region" description="Basic and acidic residues" evidence="8">
    <location>
        <begin position="1"/>
        <end position="58"/>
    </location>
</feature>
<evidence type="ECO:0000256" key="4">
    <source>
        <dbReference type="ARBA" id="ARBA00023015"/>
    </source>
</evidence>
<feature type="compositionally biased region" description="Basic and acidic residues" evidence="8">
    <location>
        <begin position="222"/>
        <end position="231"/>
    </location>
</feature>
<gene>
    <name evidence="9" type="ORF">DPMN_056786</name>
</gene>
<feature type="compositionally biased region" description="Basic and acidic residues" evidence="8">
    <location>
        <begin position="95"/>
        <end position="123"/>
    </location>
</feature>
<keyword evidence="7" id="KW-0539">Nucleus</keyword>
<keyword evidence="5" id="KW-0175">Coiled coil</keyword>
<dbReference type="Pfam" id="PF15313">
    <property type="entry name" value="HEXIM"/>
    <property type="match status" value="1"/>
</dbReference>
<name>A0A9D4CSC6_DREPO</name>
<evidence type="ECO:0000313" key="9">
    <source>
        <dbReference type="EMBL" id="KAH3730789.1"/>
    </source>
</evidence>
<dbReference type="GO" id="GO:0005654">
    <property type="term" value="C:nucleoplasm"/>
    <property type="evidence" value="ECO:0007669"/>
    <property type="project" value="TreeGrafter"/>
</dbReference>
<comment type="similarity">
    <text evidence="2">Belongs to the HEXIM family.</text>
</comment>
<evidence type="ECO:0000313" key="10">
    <source>
        <dbReference type="Proteomes" id="UP000828390"/>
    </source>
</evidence>
<keyword evidence="3" id="KW-0678">Repressor</keyword>
<dbReference type="PANTHER" id="PTHR13469">
    <property type="entry name" value="HEXAMETHYLENE BISACETAMIDE INDUCIBLE 1"/>
    <property type="match status" value="1"/>
</dbReference>
<evidence type="ECO:0000256" key="1">
    <source>
        <dbReference type="ARBA" id="ARBA00004123"/>
    </source>
</evidence>
<feature type="compositionally biased region" description="Low complexity" evidence="8">
    <location>
        <begin position="160"/>
        <end position="172"/>
    </location>
</feature>
<evidence type="ECO:0000256" key="2">
    <source>
        <dbReference type="ARBA" id="ARBA00008409"/>
    </source>
</evidence>